<evidence type="ECO:0000256" key="3">
    <source>
        <dbReference type="ARBA" id="ARBA00022448"/>
    </source>
</evidence>
<evidence type="ECO:0000313" key="11">
    <source>
        <dbReference type="EMBL" id="KHJ95700.1"/>
    </source>
</evidence>
<comment type="similarity">
    <text evidence="2 9">Belongs to the mitochondrial carrier (TC 2.A.29) family.</text>
</comment>
<comment type="subcellular location">
    <subcellularLocation>
        <location evidence="1 10">Membrane</location>
        <topology evidence="1 10">Multi-pass membrane protein</topology>
    </subcellularLocation>
</comment>
<keyword evidence="7 8" id="KW-0472">Membrane</keyword>
<gene>
    <name evidence="11" type="ORF">OESDEN_04343</name>
</gene>
<evidence type="ECO:0000256" key="4">
    <source>
        <dbReference type="ARBA" id="ARBA00022692"/>
    </source>
</evidence>
<keyword evidence="4 8" id="KW-0812">Transmembrane</keyword>
<dbReference type="OrthoDB" id="270584at2759"/>
<comment type="subunit">
    <text evidence="10">Monomer.</text>
</comment>
<dbReference type="GO" id="GO:0005471">
    <property type="term" value="F:ATP:ADP antiporter activity"/>
    <property type="evidence" value="ECO:0007669"/>
    <property type="project" value="UniProtKB-UniRule"/>
</dbReference>
<keyword evidence="3 9" id="KW-0813">Transport</keyword>
<keyword evidence="5" id="KW-0677">Repeat</keyword>
<sequence>MMMQAGKLEKTFRSSLSCFRHIAKTSGRRGFYRGAMTNSLRSTGGALIITFYYEFTKYL</sequence>
<accession>A0A0B1TJY4</accession>
<dbReference type="GO" id="GO:0005743">
    <property type="term" value="C:mitochondrial inner membrane"/>
    <property type="evidence" value="ECO:0007669"/>
    <property type="project" value="InterPro"/>
</dbReference>
<comment type="function">
    <text evidence="10">Catalyzes the exchange of ADP and ATP across the membrane.</text>
</comment>
<protein>
    <recommendedName>
        <fullName evidence="10">ADP/ATP translocase</fullName>
    </recommendedName>
    <alternativeName>
        <fullName evidence="10">ADP,ATP carrier protein</fullName>
    </alternativeName>
</protein>
<keyword evidence="12" id="KW-1185">Reference proteome</keyword>
<evidence type="ECO:0000256" key="5">
    <source>
        <dbReference type="ARBA" id="ARBA00022737"/>
    </source>
</evidence>
<organism evidence="11 12">
    <name type="scientific">Oesophagostomum dentatum</name>
    <name type="common">Nodular worm</name>
    <dbReference type="NCBI Taxonomy" id="61180"/>
    <lineage>
        <taxon>Eukaryota</taxon>
        <taxon>Metazoa</taxon>
        <taxon>Ecdysozoa</taxon>
        <taxon>Nematoda</taxon>
        <taxon>Chromadorea</taxon>
        <taxon>Rhabditida</taxon>
        <taxon>Rhabditina</taxon>
        <taxon>Rhabditomorpha</taxon>
        <taxon>Strongyloidea</taxon>
        <taxon>Strongylidae</taxon>
        <taxon>Oesophagostomum</taxon>
    </lineage>
</organism>
<evidence type="ECO:0000256" key="1">
    <source>
        <dbReference type="ARBA" id="ARBA00004141"/>
    </source>
</evidence>
<dbReference type="PANTHER" id="PTHR45635:SF16">
    <property type="entry name" value="ADP_ATP TRANSLOCASE"/>
    <property type="match status" value="1"/>
</dbReference>
<dbReference type="GO" id="GO:1901029">
    <property type="term" value="P:negative regulation of mitochondrial outer membrane permeabilization involved in apoptotic signaling pathway"/>
    <property type="evidence" value="ECO:0007669"/>
    <property type="project" value="TreeGrafter"/>
</dbReference>
<dbReference type="AlphaFoldDB" id="A0A0B1TJY4"/>
<dbReference type="PANTHER" id="PTHR45635">
    <property type="entry name" value="ADP,ATP CARRIER PROTEIN 1-RELATED-RELATED"/>
    <property type="match status" value="1"/>
</dbReference>
<evidence type="ECO:0000256" key="9">
    <source>
        <dbReference type="RuleBase" id="RU000488"/>
    </source>
</evidence>
<dbReference type="InterPro" id="IPR018108">
    <property type="entry name" value="MCP_transmembrane"/>
</dbReference>
<evidence type="ECO:0000256" key="7">
    <source>
        <dbReference type="ARBA" id="ARBA00023136"/>
    </source>
</evidence>
<proteinExistence type="inferred from homology"/>
<dbReference type="Gene3D" id="1.50.40.10">
    <property type="entry name" value="Mitochondrial carrier domain"/>
    <property type="match status" value="1"/>
</dbReference>
<dbReference type="Pfam" id="PF00153">
    <property type="entry name" value="Mito_carr"/>
    <property type="match status" value="1"/>
</dbReference>
<dbReference type="GO" id="GO:1990544">
    <property type="term" value="P:mitochondrial ATP transmembrane transport"/>
    <property type="evidence" value="ECO:0007669"/>
    <property type="project" value="InterPro"/>
</dbReference>
<dbReference type="EMBL" id="KN549878">
    <property type="protein sequence ID" value="KHJ95700.1"/>
    <property type="molecule type" value="Genomic_DNA"/>
</dbReference>
<evidence type="ECO:0000256" key="2">
    <source>
        <dbReference type="ARBA" id="ARBA00006375"/>
    </source>
</evidence>
<name>A0A0B1TJY4_OESDE</name>
<dbReference type="PROSITE" id="PS50920">
    <property type="entry name" value="SOLCAR"/>
    <property type="match status" value="1"/>
</dbReference>
<reference evidence="11 12" key="1">
    <citation type="submission" date="2014-03" db="EMBL/GenBank/DDBJ databases">
        <title>Draft genome of the hookworm Oesophagostomum dentatum.</title>
        <authorList>
            <person name="Mitreva M."/>
        </authorList>
    </citation>
    <scope>NUCLEOTIDE SEQUENCE [LARGE SCALE GENOMIC DNA]</scope>
    <source>
        <strain evidence="11 12">OD-Hann</strain>
    </source>
</reference>
<evidence type="ECO:0000256" key="6">
    <source>
        <dbReference type="ARBA" id="ARBA00022989"/>
    </source>
</evidence>
<evidence type="ECO:0000256" key="10">
    <source>
        <dbReference type="RuleBase" id="RU368008"/>
    </source>
</evidence>
<dbReference type="Proteomes" id="UP000053660">
    <property type="component" value="Unassembled WGS sequence"/>
</dbReference>
<feature type="repeat" description="Solcar" evidence="8">
    <location>
        <begin position="1"/>
        <end position="59"/>
    </location>
</feature>
<keyword evidence="6" id="KW-1133">Transmembrane helix</keyword>
<evidence type="ECO:0000256" key="8">
    <source>
        <dbReference type="PROSITE-ProRule" id="PRU00282"/>
    </source>
</evidence>
<dbReference type="SUPFAM" id="SSF103506">
    <property type="entry name" value="Mitochondrial carrier"/>
    <property type="match status" value="1"/>
</dbReference>
<dbReference type="GO" id="GO:0140021">
    <property type="term" value="P:mitochondrial ADP transmembrane transport"/>
    <property type="evidence" value="ECO:0007669"/>
    <property type="project" value="InterPro"/>
</dbReference>
<dbReference type="InterPro" id="IPR002113">
    <property type="entry name" value="ADT_euk_type"/>
</dbReference>
<dbReference type="InterPro" id="IPR023395">
    <property type="entry name" value="MCP_dom_sf"/>
</dbReference>
<evidence type="ECO:0000313" key="12">
    <source>
        <dbReference type="Proteomes" id="UP000053660"/>
    </source>
</evidence>